<dbReference type="GO" id="GO:0005543">
    <property type="term" value="F:phospholipid binding"/>
    <property type="evidence" value="ECO:0007669"/>
    <property type="project" value="TreeGrafter"/>
</dbReference>
<evidence type="ECO:0008006" key="3">
    <source>
        <dbReference type="Google" id="ProtNLM"/>
    </source>
</evidence>
<dbReference type="GO" id="GO:0030414">
    <property type="term" value="F:peptidase inhibitor activity"/>
    <property type="evidence" value="ECO:0007669"/>
    <property type="project" value="TreeGrafter"/>
</dbReference>
<reference evidence="1 2" key="1">
    <citation type="submission" date="2015-02" db="EMBL/GenBank/DDBJ databases">
        <title>Draft Genome Sequences of Two Closely-Related Aflatoxigenic Aspergillus Species Obtained from the Cote d'Ivoire.</title>
        <authorList>
            <person name="Moore G.G."/>
            <person name="Beltz S.B."/>
            <person name="Mack B.M."/>
        </authorList>
    </citation>
    <scope>NUCLEOTIDE SEQUENCE [LARGE SCALE GENOMIC DNA]</scope>
    <source>
        <strain evidence="1 2">SRRC1432</strain>
    </source>
</reference>
<dbReference type="Proteomes" id="UP000034947">
    <property type="component" value="Unassembled WGS sequence"/>
</dbReference>
<dbReference type="SUPFAM" id="SSF49777">
    <property type="entry name" value="PEBP-like"/>
    <property type="match status" value="1"/>
</dbReference>
<dbReference type="GO" id="GO:0030162">
    <property type="term" value="P:regulation of proteolysis"/>
    <property type="evidence" value="ECO:0007669"/>
    <property type="project" value="TreeGrafter"/>
</dbReference>
<dbReference type="GO" id="GO:0046578">
    <property type="term" value="P:regulation of Ras protein signal transduction"/>
    <property type="evidence" value="ECO:0007669"/>
    <property type="project" value="TreeGrafter"/>
</dbReference>
<comment type="caution">
    <text evidence="1">The sequence shown here is derived from an EMBL/GenBank/DDBJ whole genome shotgun (WGS) entry which is preliminary data.</text>
</comment>
<evidence type="ECO:0000313" key="1">
    <source>
        <dbReference type="EMBL" id="KKK12617.1"/>
    </source>
</evidence>
<dbReference type="InterPro" id="IPR035810">
    <property type="entry name" value="PEBP_euk"/>
</dbReference>
<organism evidence="1 2">
    <name type="scientific">Aspergillus ochraceoroseus</name>
    <dbReference type="NCBI Taxonomy" id="138278"/>
    <lineage>
        <taxon>Eukaryota</taxon>
        <taxon>Fungi</taxon>
        <taxon>Dikarya</taxon>
        <taxon>Ascomycota</taxon>
        <taxon>Pezizomycotina</taxon>
        <taxon>Eurotiomycetes</taxon>
        <taxon>Eurotiomycetidae</taxon>
        <taxon>Eurotiales</taxon>
        <taxon>Aspergillaceae</taxon>
        <taxon>Aspergillus</taxon>
        <taxon>Aspergillus subgen. Nidulantes</taxon>
    </lineage>
</organism>
<dbReference type="PANTHER" id="PTHR11362">
    <property type="entry name" value="PHOSPHATIDYLETHANOLAMINE-BINDING PROTEIN"/>
    <property type="match status" value="1"/>
</dbReference>
<dbReference type="InterPro" id="IPR036610">
    <property type="entry name" value="PEBP-like_sf"/>
</dbReference>
<dbReference type="OrthoDB" id="2506647at2759"/>
<evidence type="ECO:0000313" key="2">
    <source>
        <dbReference type="Proteomes" id="UP000034947"/>
    </source>
</evidence>
<dbReference type="InterPro" id="IPR008914">
    <property type="entry name" value="PEBP"/>
</dbReference>
<dbReference type="AlphaFoldDB" id="A0A0F8WMT7"/>
<dbReference type="Gene3D" id="3.90.280.10">
    <property type="entry name" value="PEBP-like"/>
    <property type="match status" value="1"/>
</dbReference>
<accession>A0A0F8WMT7</accession>
<dbReference type="VEuPathDB" id="FungiDB:P175DRAFT_0513075"/>
<sequence length="214" mass="23610">MPANHSIKKALSLIQNDASKVLGLNVGRYEDVQPGQYIPRAGKKNIIVRPLIYQEGLDKTNLIPNVWIAGIRLDAQSHPDLFSRSLSPSSTYMVVGLDIDAPFPSFGVLGPILHWIQGGLQPTPSECNPGIYYTLEVTAPFVANYIGPAPPPGSSPHRYIFILYEQPAGFDAKKYAPPNGQNLGNIHRMRYNLDAWEKEIQLGPIVAANYFKSN</sequence>
<name>A0A0F8WMT7_9EURO</name>
<keyword evidence="2" id="KW-1185">Reference proteome</keyword>
<dbReference type="EMBL" id="JYKN01003424">
    <property type="protein sequence ID" value="KKK12617.1"/>
    <property type="molecule type" value="Genomic_DNA"/>
</dbReference>
<proteinExistence type="predicted"/>
<dbReference type="Pfam" id="PF01161">
    <property type="entry name" value="PBP"/>
    <property type="match status" value="1"/>
</dbReference>
<gene>
    <name evidence="1" type="ORF">AOCH_002312</name>
</gene>
<dbReference type="CDD" id="cd00866">
    <property type="entry name" value="PEBP_euk"/>
    <property type="match status" value="1"/>
</dbReference>
<dbReference type="PANTHER" id="PTHR11362:SF78">
    <property type="entry name" value="PROTEASE INHIBITOR"/>
    <property type="match status" value="1"/>
</dbReference>
<protein>
    <recommendedName>
        <fullName evidence="3">Protease inhibitor (Tfs1)</fullName>
    </recommendedName>
</protein>